<organism evidence="1">
    <name type="scientific">Rhizophora mucronata</name>
    <name type="common">Asiatic mangrove</name>
    <dbReference type="NCBI Taxonomy" id="61149"/>
    <lineage>
        <taxon>Eukaryota</taxon>
        <taxon>Viridiplantae</taxon>
        <taxon>Streptophyta</taxon>
        <taxon>Embryophyta</taxon>
        <taxon>Tracheophyta</taxon>
        <taxon>Spermatophyta</taxon>
        <taxon>Magnoliopsida</taxon>
        <taxon>eudicotyledons</taxon>
        <taxon>Gunneridae</taxon>
        <taxon>Pentapetalae</taxon>
        <taxon>rosids</taxon>
        <taxon>fabids</taxon>
        <taxon>Malpighiales</taxon>
        <taxon>Rhizophoraceae</taxon>
        <taxon>Rhizophora</taxon>
    </lineage>
</organism>
<sequence length="37" mass="4399">MLHTYHQKNRSIHVFQLPAVVFLNPINDSNIKHNIQM</sequence>
<dbReference type="AlphaFoldDB" id="A0A2P2P5R4"/>
<proteinExistence type="predicted"/>
<accession>A0A2P2P5R4</accession>
<dbReference type="EMBL" id="GGEC01069596">
    <property type="protein sequence ID" value="MBX50080.1"/>
    <property type="molecule type" value="Transcribed_RNA"/>
</dbReference>
<protein>
    <submittedName>
        <fullName evidence="1">Uncharacterized protein</fullName>
    </submittedName>
</protein>
<evidence type="ECO:0000313" key="1">
    <source>
        <dbReference type="EMBL" id="MBX50080.1"/>
    </source>
</evidence>
<reference evidence="1" key="1">
    <citation type="submission" date="2018-02" db="EMBL/GenBank/DDBJ databases">
        <title>Rhizophora mucronata_Transcriptome.</title>
        <authorList>
            <person name="Meera S.P."/>
            <person name="Sreeshan A."/>
            <person name="Augustine A."/>
        </authorList>
    </citation>
    <scope>NUCLEOTIDE SEQUENCE</scope>
    <source>
        <tissue evidence="1">Leaf</tissue>
    </source>
</reference>
<name>A0A2P2P5R4_RHIMU</name>